<dbReference type="AlphaFoldDB" id="A0A1I6L998"/>
<protein>
    <submittedName>
        <fullName evidence="2">Uncharacterized protein</fullName>
    </submittedName>
</protein>
<dbReference type="RefSeq" id="WP_089816667.1">
    <property type="nucleotide sequence ID" value="NZ_FOZK01000002.1"/>
</dbReference>
<keyword evidence="3" id="KW-1185">Reference proteome</keyword>
<reference evidence="2 3" key="1">
    <citation type="submission" date="2016-10" db="EMBL/GenBank/DDBJ databases">
        <authorList>
            <person name="de Groot N.N."/>
        </authorList>
    </citation>
    <scope>NUCLEOTIDE SEQUENCE [LARGE SCALE GENOMIC DNA]</scope>
    <source>
        <strain evidence="2 3">CGMCC 1.10457</strain>
    </source>
</reference>
<organism evidence="2 3">
    <name type="scientific">Halomicrobium zhouii</name>
    <dbReference type="NCBI Taxonomy" id="767519"/>
    <lineage>
        <taxon>Archaea</taxon>
        <taxon>Methanobacteriati</taxon>
        <taxon>Methanobacteriota</taxon>
        <taxon>Stenosarchaea group</taxon>
        <taxon>Halobacteria</taxon>
        <taxon>Halobacteriales</taxon>
        <taxon>Haloarculaceae</taxon>
        <taxon>Halomicrobium</taxon>
    </lineage>
</organism>
<evidence type="ECO:0000313" key="2">
    <source>
        <dbReference type="EMBL" id="SFS00022.1"/>
    </source>
</evidence>
<evidence type="ECO:0000256" key="1">
    <source>
        <dbReference type="SAM" id="Phobius"/>
    </source>
</evidence>
<feature type="transmembrane region" description="Helical" evidence="1">
    <location>
        <begin position="7"/>
        <end position="29"/>
    </location>
</feature>
<keyword evidence="1" id="KW-0472">Membrane</keyword>
<dbReference type="STRING" id="767519.SAMN05216559_2297"/>
<evidence type="ECO:0000313" key="3">
    <source>
        <dbReference type="Proteomes" id="UP000199062"/>
    </source>
</evidence>
<proteinExistence type="predicted"/>
<gene>
    <name evidence="2" type="ORF">SAMN05216559_2297</name>
</gene>
<accession>A0A1I6L998</accession>
<keyword evidence="1" id="KW-1133">Transmembrane helix</keyword>
<keyword evidence="1" id="KW-0812">Transmembrane</keyword>
<dbReference type="EMBL" id="FOZK01000002">
    <property type="protein sequence ID" value="SFS00022.1"/>
    <property type="molecule type" value="Genomic_DNA"/>
</dbReference>
<sequence length="95" mass="10227">MDDILSYALIITIGLVATTILSALVGAPLPVVLPSIVSVLAVDGHYHMHSNIDQDVADLATVRITVENVTVWPIVGEREHGKYVDAVQRVENLIA</sequence>
<name>A0A1I6L998_9EURY</name>
<dbReference type="Proteomes" id="UP000199062">
    <property type="component" value="Unassembled WGS sequence"/>
</dbReference>